<proteinExistence type="predicted"/>
<evidence type="ECO:0008006" key="3">
    <source>
        <dbReference type="Google" id="ProtNLM"/>
    </source>
</evidence>
<dbReference type="AlphaFoldDB" id="A0A1U6HKQ0"/>
<reference evidence="2" key="1">
    <citation type="submission" date="2017-02" db="EMBL/GenBank/DDBJ databases">
        <authorList>
            <person name="Varghese N."/>
            <person name="Submissions S."/>
        </authorList>
    </citation>
    <scope>NUCLEOTIDE SEQUENCE [LARGE SCALE GENOMIC DNA]</scope>
    <source>
        <strain evidence="2">SM117</strain>
    </source>
</reference>
<name>A0A1U6HKQ0_9SPHN</name>
<dbReference type="EMBL" id="FVZE01000002">
    <property type="protein sequence ID" value="SLJ96332.1"/>
    <property type="molecule type" value="Genomic_DNA"/>
</dbReference>
<gene>
    <name evidence="1" type="ORF">SAMN06295987_102643</name>
</gene>
<protein>
    <recommendedName>
        <fullName evidence="3">DUF465 domain-containing protein</fullName>
    </recommendedName>
</protein>
<accession>A0A1U6HKQ0</accession>
<dbReference type="RefSeq" id="WP_054945948.1">
    <property type="nucleotide sequence ID" value="NZ_FVZE01000002.1"/>
</dbReference>
<evidence type="ECO:0000313" key="2">
    <source>
        <dbReference type="Proteomes" id="UP000190989"/>
    </source>
</evidence>
<organism evidence="1 2">
    <name type="scientific">Novosphingobium mathurense</name>
    <dbReference type="NCBI Taxonomy" id="428990"/>
    <lineage>
        <taxon>Bacteria</taxon>
        <taxon>Pseudomonadati</taxon>
        <taxon>Pseudomonadota</taxon>
        <taxon>Alphaproteobacteria</taxon>
        <taxon>Sphingomonadales</taxon>
        <taxon>Sphingomonadaceae</taxon>
        <taxon>Novosphingobium</taxon>
    </lineage>
</organism>
<dbReference type="Proteomes" id="UP000190989">
    <property type="component" value="Unassembled WGS sequence"/>
</dbReference>
<evidence type="ECO:0000313" key="1">
    <source>
        <dbReference type="EMBL" id="SLJ96332.1"/>
    </source>
</evidence>
<keyword evidence="2" id="KW-1185">Reference proteome</keyword>
<sequence length="60" mass="7201">MTERIFRLLERQQRLDALLRLAQGRRFADPHEIALLKRMKTRIRDRLSRHLPPIAGRLSL</sequence>